<dbReference type="FunFam" id="3.90.800.10:FF:000001">
    <property type="entry name" value="Glutamine--tRNA ligase"/>
    <property type="match status" value="1"/>
</dbReference>
<dbReference type="OMA" id="WCIRARI"/>
<evidence type="ECO:0000256" key="2">
    <source>
        <dbReference type="ARBA" id="ARBA00008927"/>
    </source>
</evidence>
<gene>
    <name evidence="16" type="ORF">F503_07760</name>
</gene>
<dbReference type="InterPro" id="IPR020056">
    <property type="entry name" value="Rbsml_bL25/Gln-tRNA_synth_N"/>
</dbReference>
<keyword evidence="14" id="KW-1133">Transmembrane helix</keyword>
<evidence type="ECO:0000256" key="1">
    <source>
        <dbReference type="ARBA" id="ARBA00004496"/>
    </source>
</evidence>
<dbReference type="Gene3D" id="3.40.50.620">
    <property type="entry name" value="HUPs"/>
    <property type="match status" value="1"/>
</dbReference>
<keyword evidence="10 13" id="KW-0030">Aminoacyl-tRNA synthetase</keyword>
<sequence length="707" mass="79168">MAQLDVASKADLALVLPGLVLAEHLYVIGIIASLSRSFHVATALEDASVIRLRLAGKQVVTGTDIVQFLLELSGENVYLPAGKWVHKSSELASKNRKELEPSLLALNTHLTLRTYLVGHTLSIADLVTWATVRSNPIAQSLVRKAYGNVERWYDFVHDTTSWLAPLIEELTVPAAKDRAEVRAAASAAGASYDIDLPSLQGPITTRFPPEPSGYLHIGHAKAALLNDYFAHSRPGGKLICRFDDTNPSKESMEFQDSIVEDLAMIGINPDTTSYSSDHFQQMYDLAIQLIKDGKAFADDSELGKGDEERKNRLPSKRRNFGIEETLARFSEMTTGSDEGRRWCIRARIAYDSPNGTLRDPVIYRCNLTPHHRTGTSWKVYPTYDFCAPILDSIEGVTLALRTNEYRDRNAQYEWFQEALSLRKVPIYDFSRMNFVRTVLSKRKLTTIVQDKKVWGWDDPRMPTVRGVIRRGVAVSALREFVLKQGPSRNVLNLEWGAFWALNKKHIDPIASRHTAVIQADAVRCTVQGVGEADLEPLTKPKYVKNPDLGSKKVLLDKTIQLEQADAQTFAAGEEITLMNWGNAFIRGIEKDSDGQKITALTLDFHPDGDVKKTKKITWLAAREENLIPVDLVSFDYLITKDKLEKTDNLGDCLTAVTELRTQAFADCNIRDLEKGAIVQFERKGYFTLDTIGGNNKGRKVFFEIPAR</sequence>
<evidence type="ECO:0000313" key="16">
    <source>
        <dbReference type="EMBL" id="EPE07109.1"/>
    </source>
</evidence>
<evidence type="ECO:0000256" key="10">
    <source>
        <dbReference type="ARBA" id="ARBA00023146"/>
    </source>
</evidence>
<dbReference type="InterPro" id="IPR014729">
    <property type="entry name" value="Rossmann-like_a/b/a_fold"/>
</dbReference>
<dbReference type="InterPro" id="IPR049437">
    <property type="entry name" value="tRNA-synt_1c_C2"/>
</dbReference>
<dbReference type="GO" id="GO:0005829">
    <property type="term" value="C:cytosol"/>
    <property type="evidence" value="ECO:0007669"/>
    <property type="project" value="TreeGrafter"/>
</dbReference>
<dbReference type="GO" id="GO:0006424">
    <property type="term" value="P:glutamyl-tRNA aminoacylation"/>
    <property type="evidence" value="ECO:0007669"/>
    <property type="project" value="InterPro"/>
</dbReference>
<dbReference type="VEuPathDB" id="FungiDB:F503_07760"/>
<keyword evidence="5" id="KW-0597">Phosphoprotein</keyword>
<dbReference type="SUPFAM" id="SSF47616">
    <property type="entry name" value="GST C-terminal domain-like"/>
    <property type="match status" value="1"/>
</dbReference>
<keyword evidence="4" id="KW-0963">Cytoplasm</keyword>
<keyword evidence="14" id="KW-0472">Membrane</keyword>
<evidence type="ECO:0000313" key="17">
    <source>
        <dbReference type="Proteomes" id="UP000016923"/>
    </source>
</evidence>
<dbReference type="NCBIfam" id="TIGR00463">
    <property type="entry name" value="gltX_arch"/>
    <property type="match status" value="1"/>
</dbReference>
<dbReference type="Gene3D" id="3.90.800.10">
    <property type="entry name" value="Glutamyl-tRNA Synthetase, Domain 3"/>
    <property type="match status" value="1"/>
</dbReference>
<evidence type="ECO:0000256" key="9">
    <source>
        <dbReference type="ARBA" id="ARBA00022917"/>
    </source>
</evidence>
<evidence type="ECO:0000256" key="7">
    <source>
        <dbReference type="ARBA" id="ARBA00022741"/>
    </source>
</evidence>
<reference evidence="16 17" key="1">
    <citation type="journal article" date="2013" name="BMC Genomics">
        <title>The genome and transcriptome of the pine saprophyte Ophiostoma piceae, and a comparison with the bark beetle-associated pine pathogen Grosmannia clavigera.</title>
        <authorList>
            <person name="Haridas S."/>
            <person name="Wang Y."/>
            <person name="Lim L."/>
            <person name="Massoumi Alamouti S."/>
            <person name="Jackman S."/>
            <person name="Docking R."/>
            <person name="Robertson G."/>
            <person name="Birol I."/>
            <person name="Bohlmann J."/>
            <person name="Breuil C."/>
        </authorList>
    </citation>
    <scope>NUCLEOTIDE SEQUENCE [LARGE SCALE GENOMIC DNA]</scope>
    <source>
        <strain evidence="16 17">UAMH 11346</strain>
    </source>
</reference>
<feature type="domain" description="GST C-terminal" evidence="15">
    <location>
        <begin position="59"/>
        <end position="183"/>
    </location>
</feature>
<evidence type="ECO:0000256" key="12">
    <source>
        <dbReference type="ARBA" id="ARBA00048351"/>
    </source>
</evidence>
<dbReference type="EC" id="6.1.1.17" evidence="3"/>
<dbReference type="Pfam" id="PF00043">
    <property type="entry name" value="GST_C"/>
    <property type="match status" value="1"/>
</dbReference>
<dbReference type="FunFam" id="1.10.1160.10:FF:000001">
    <property type="entry name" value="Glutamine--tRNA ligase"/>
    <property type="match status" value="1"/>
</dbReference>
<keyword evidence="8 13" id="KW-0067">ATP-binding</keyword>
<dbReference type="Proteomes" id="UP000016923">
    <property type="component" value="Unassembled WGS sequence"/>
</dbReference>
<keyword evidence="17" id="KW-1185">Reference proteome</keyword>
<evidence type="ECO:0000256" key="5">
    <source>
        <dbReference type="ARBA" id="ARBA00022553"/>
    </source>
</evidence>
<dbReference type="InterPro" id="IPR001412">
    <property type="entry name" value="aa-tRNA-synth_I_CS"/>
</dbReference>
<evidence type="ECO:0000259" key="15">
    <source>
        <dbReference type="PROSITE" id="PS50405"/>
    </source>
</evidence>
<dbReference type="PRINTS" id="PR00987">
    <property type="entry name" value="TRNASYNTHGLU"/>
</dbReference>
<dbReference type="InterPro" id="IPR011035">
    <property type="entry name" value="Ribosomal_bL25/Gln-tRNA_synth"/>
</dbReference>
<evidence type="ECO:0000256" key="8">
    <source>
        <dbReference type="ARBA" id="ARBA00022840"/>
    </source>
</evidence>
<dbReference type="PANTHER" id="PTHR43097:SF5">
    <property type="entry name" value="GLUTAMATE--TRNA LIGASE"/>
    <property type="match status" value="1"/>
</dbReference>
<dbReference type="OrthoDB" id="10250478at2759"/>
<dbReference type="PROSITE" id="PS50405">
    <property type="entry name" value="GST_CTER"/>
    <property type="match status" value="1"/>
</dbReference>
<dbReference type="PROSITE" id="PS00178">
    <property type="entry name" value="AA_TRNA_LIGASE_I"/>
    <property type="match status" value="1"/>
</dbReference>
<comment type="catalytic activity">
    <reaction evidence="12">
        <text>tRNA(Glu) + L-glutamate + ATP = L-glutamyl-tRNA(Glu) + AMP + diphosphate</text>
        <dbReference type="Rhea" id="RHEA:23540"/>
        <dbReference type="Rhea" id="RHEA-COMP:9663"/>
        <dbReference type="Rhea" id="RHEA-COMP:9680"/>
        <dbReference type="ChEBI" id="CHEBI:29985"/>
        <dbReference type="ChEBI" id="CHEBI:30616"/>
        <dbReference type="ChEBI" id="CHEBI:33019"/>
        <dbReference type="ChEBI" id="CHEBI:78442"/>
        <dbReference type="ChEBI" id="CHEBI:78520"/>
        <dbReference type="ChEBI" id="CHEBI:456215"/>
        <dbReference type="EC" id="6.1.1.17"/>
    </reaction>
</comment>
<keyword evidence="14" id="KW-0812">Transmembrane</keyword>
<dbReference type="Gene3D" id="1.20.1050.10">
    <property type="match status" value="1"/>
</dbReference>
<dbReference type="SUPFAM" id="SSF50715">
    <property type="entry name" value="Ribosomal protein L25-like"/>
    <property type="match status" value="1"/>
</dbReference>
<dbReference type="InterPro" id="IPR050132">
    <property type="entry name" value="Gln/Glu-tRNA_Ligase"/>
</dbReference>
<dbReference type="InterPro" id="IPR000924">
    <property type="entry name" value="Glu/Gln-tRNA-synth"/>
</dbReference>
<accession>S3C0P2</accession>
<keyword evidence="9 13" id="KW-0648">Protein biosynthesis</keyword>
<dbReference type="InterPro" id="IPR020061">
    <property type="entry name" value="Glu_tRNA_lig_a-bdl"/>
</dbReference>
<dbReference type="STRING" id="1262450.S3C0P2"/>
<dbReference type="Gene3D" id="2.40.240.10">
    <property type="entry name" value="Ribosomal Protein L25, Chain P"/>
    <property type="match status" value="1"/>
</dbReference>
<evidence type="ECO:0000256" key="14">
    <source>
        <dbReference type="SAM" id="Phobius"/>
    </source>
</evidence>
<dbReference type="InterPro" id="IPR020058">
    <property type="entry name" value="Glu/Gln-tRNA-synth_Ib_cat-dom"/>
</dbReference>
<dbReference type="InterPro" id="IPR004046">
    <property type="entry name" value="GST_C"/>
</dbReference>
<dbReference type="InterPro" id="IPR010987">
    <property type="entry name" value="Glutathione-S-Trfase_C-like"/>
</dbReference>
<name>S3C0P2_OPHP1</name>
<evidence type="ECO:0000256" key="6">
    <source>
        <dbReference type="ARBA" id="ARBA00022598"/>
    </source>
</evidence>
<dbReference type="Pfam" id="PF20974">
    <property type="entry name" value="tRNA-synt_1c_C2"/>
    <property type="match status" value="1"/>
</dbReference>
<dbReference type="PANTHER" id="PTHR43097">
    <property type="entry name" value="GLUTAMINE-TRNA LIGASE"/>
    <property type="match status" value="1"/>
</dbReference>
<dbReference type="FunFam" id="2.40.240.10:FF:000004">
    <property type="entry name" value="Glutamyl-tRNA synthetase, cytoplasmic"/>
    <property type="match status" value="1"/>
</dbReference>
<dbReference type="eggNOG" id="KOG1147">
    <property type="taxonomic scope" value="Eukaryota"/>
</dbReference>
<comment type="subcellular location">
    <subcellularLocation>
        <location evidence="1">Cytoplasm</location>
    </subcellularLocation>
</comment>
<comment type="similarity">
    <text evidence="2">Belongs to the class-I aminoacyl-tRNA synthetase family. Glutamate--tRNA ligase type 2 subfamily.</text>
</comment>
<dbReference type="Pfam" id="PF00749">
    <property type="entry name" value="tRNA-synt_1c"/>
    <property type="match status" value="1"/>
</dbReference>
<evidence type="ECO:0000256" key="11">
    <source>
        <dbReference type="ARBA" id="ARBA00030865"/>
    </source>
</evidence>
<dbReference type="AlphaFoldDB" id="S3C0P2"/>
<keyword evidence="6 13" id="KW-0436">Ligase</keyword>
<dbReference type="GO" id="GO:0005524">
    <property type="term" value="F:ATP binding"/>
    <property type="evidence" value="ECO:0007669"/>
    <property type="project" value="UniProtKB-KW"/>
</dbReference>
<organism evidence="16 17">
    <name type="scientific">Ophiostoma piceae (strain UAMH 11346)</name>
    <name type="common">Sap stain fungus</name>
    <dbReference type="NCBI Taxonomy" id="1262450"/>
    <lineage>
        <taxon>Eukaryota</taxon>
        <taxon>Fungi</taxon>
        <taxon>Dikarya</taxon>
        <taxon>Ascomycota</taxon>
        <taxon>Pezizomycotina</taxon>
        <taxon>Sordariomycetes</taxon>
        <taxon>Sordariomycetidae</taxon>
        <taxon>Ophiostomatales</taxon>
        <taxon>Ophiostomataceae</taxon>
        <taxon>Ophiostoma</taxon>
    </lineage>
</organism>
<evidence type="ECO:0000256" key="4">
    <source>
        <dbReference type="ARBA" id="ARBA00022490"/>
    </source>
</evidence>
<dbReference type="Gene3D" id="1.10.1160.10">
    <property type="entry name" value="Glutamyl-trna Synthetase, Domain 2"/>
    <property type="match status" value="1"/>
</dbReference>
<feature type="transmembrane region" description="Helical" evidence="14">
    <location>
        <begin position="12"/>
        <end position="34"/>
    </location>
</feature>
<dbReference type="SUPFAM" id="SSF52374">
    <property type="entry name" value="Nucleotidylyl transferase"/>
    <property type="match status" value="1"/>
</dbReference>
<dbReference type="InterPro" id="IPR036282">
    <property type="entry name" value="Glutathione-S-Trfase_C_sf"/>
</dbReference>
<proteinExistence type="inferred from homology"/>
<dbReference type="EMBL" id="KE148151">
    <property type="protein sequence ID" value="EPE07109.1"/>
    <property type="molecule type" value="Genomic_DNA"/>
</dbReference>
<evidence type="ECO:0000256" key="13">
    <source>
        <dbReference type="RuleBase" id="RU363037"/>
    </source>
</evidence>
<dbReference type="FunFam" id="3.40.50.620:FF:000037">
    <property type="entry name" value="Glutamine--tRNA ligase cytoplasmic"/>
    <property type="match status" value="1"/>
</dbReference>
<evidence type="ECO:0000256" key="3">
    <source>
        <dbReference type="ARBA" id="ARBA00012835"/>
    </source>
</evidence>
<dbReference type="HOGENOM" id="CLU_001882_1_2_1"/>
<protein>
    <recommendedName>
        <fullName evidence="3">glutamate--tRNA ligase</fullName>
        <ecNumber evidence="3">6.1.1.17</ecNumber>
    </recommendedName>
    <alternativeName>
        <fullName evidence="11">Glutamyl-tRNA synthetase</fullName>
    </alternativeName>
</protein>
<dbReference type="Pfam" id="PF03950">
    <property type="entry name" value="tRNA-synt_1c_C"/>
    <property type="match status" value="1"/>
</dbReference>
<dbReference type="GO" id="GO:0004818">
    <property type="term" value="F:glutamate-tRNA ligase activity"/>
    <property type="evidence" value="ECO:0007669"/>
    <property type="project" value="UniProtKB-EC"/>
</dbReference>
<dbReference type="GO" id="GO:0017102">
    <property type="term" value="C:methionyl glutamyl tRNA synthetase complex"/>
    <property type="evidence" value="ECO:0007669"/>
    <property type="project" value="TreeGrafter"/>
</dbReference>
<dbReference type="InterPro" id="IPR020059">
    <property type="entry name" value="Glu/Gln-tRNA-synth_Ib_codon-bd"/>
</dbReference>
<dbReference type="InterPro" id="IPR004526">
    <property type="entry name" value="Glu-tRNA-synth_arc/euk"/>
</dbReference>
<keyword evidence="7 13" id="KW-0547">Nucleotide-binding</keyword>